<evidence type="ECO:0000256" key="5">
    <source>
        <dbReference type="ARBA" id="ARBA00022884"/>
    </source>
</evidence>
<evidence type="ECO:0000259" key="9">
    <source>
        <dbReference type="PROSITE" id="PS50828"/>
    </source>
</evidence>
<organism evidence="10 11">
    <name type="scientific">Peptoniphilus equinus</name>
    <dbReference type="NCBI Taxonomy" id="3016343"/>
    <lineage>
        <taxon>Bacteria</taxon>
        <taxon>Bacillati</taxon>
        <taxon>Bacillota</taxon>
        <taxon>Tissierellia</taxon>
        <taxon>Tissierellales</taxon>
        <taxon>Peptoniphilaceae</taxon>
        <taxon>Peptoniphilus</taxon>
    </lineage>
</organism>
<dbReference type="SMART" id="SM00534">
    <property type="entry name" value="MUTSac"/>
    <property type="match status" value="1"/>
</dbReference>
<dbReference type="CDD" id="cd03280">
    <property type="entry name" value="ABC_MutS2"/>
    <property type="match status" value="1"/>
</dbReference>
<evidence type="ECO:0000256" key="4">
    <source>
        <dbReference type="ARBA" id="ARBA00022840"/>
    </source>
</evidence>
<dbReference type="SMART" id="SM00533">
    <property type="entry name" value="MUTSd"/>
    <property type="match status" value="1"/>
</dbReference>
<evidence type="ECO:0000256" key="6">
    <source>
        <dbReference type="ARBA" id="ARBA00023125"/>
    </source>
</evidence>
<reference evidence="10 11" key="1">
    <citation type="submission" date="2023-01" db="EMBL/GenBank/DDBJ databases">
        <authorList>
            <person name="Lee S.H."/>
            <person name="Jung H.S."/>
            <person name="Yun J.U."/>
        </authorList>
    </citation>
    <scope>NUCLEOTIDE SEQUENCE [LARGE SCALE GENOMIC DNA]</scope>
    <source>
        <strain evidence="10 11">CBA3646</strain>
    </source>
</reference>
<sequence>MTQQTKSQQLLELNKIIERLQTFASSAFTATYMDTVEIATDQREVARRLQETDDAVAYIMKKSEPPLFGIHDLGIQMKRLEIGGYLSAGELLKVGDFLRGARYLRNYLTPDLEGLEATHLKDYKDELAVNRALEETIENAIVSEDEISDNASRTLRDLRRAMAKKKDDIRMKLSAFTSSGSDYLQDAIVTIRDGRYVVPVKNEHKNKVKGIVHDMSSSGQTVYIEPMSVVTINNELRELEVKEREEIERILQEISADVERMRHDILFNQELLRELDFIFAKGKLSLDMDGRAPKVNSKGYLKFIGARHPLLDPKKVVPIDVELGGDFTSLIITGPNTGGKTVSIKTVGLLTLMAQYGLHIPVDAGSEVAVFDRIFADIGDEQSIEQSLSTFSSHMINIVDILKHITPKSLVIFDELGAGTDPTEGAALARSIMDFILQRKIRAIATTHYTQLKLYALTTSGVQNASMEFDVNTLSPTYHLLIGVAGKSNAFAISEKLGLPEIIIERAKTLLSGESIEFEDVMASIESDRIEIRHLKEALMDEQKDLRAQNAALKQQVEKMERQRDSVMEQAREQAQRLVRDTKENMALVMDELSELRESLTSAQARKLQEAQDLFRDTADKSWKTKGFKLEEADTKIDNLKVGETVRAVSLNTEGTVLELPDNKNQVLVQMGVMKMKLPLDTLERIGPTAFRSKTGTRKIKETKTKNFKTEIDLRGNNFEDAKERIDKYMDDALLAGMTEVRIITGKGTGVLRQKVREYLRVHPHVKHYEDAPQNQGGFGATVVQFK</sequence>
<feature type="coiled-coil region" evidence="8">
    <location>
        <begin position="532"/>
        <end position="606"/>
    </location>
</feature>
<comment type="function">
    <text evidence="7">Endonuclease that is involved in the suppression of homologous recombination and thus may have a key role in the control of bacterial genetic diversity.</text>
</comment>
<dbReference type="RefSeq" id="WP_271191929.1">
    <property type="nucleotide sequence ID" value="NZ_CP115667.1"/>
</dbReference>
<dbReference type="Proteomes" id="UP001210339">
    <property type="component" value="Chromosome"/>
</dbReference>
<dbReference type="Gene3D" id="3.30.1370.110">
    <property type="match status" value="1"/>
</dbReference>
<keyword evidence="8" id="KW-0175">Coiled coil</keyword>
<comment type="function">
    <text evidence="7">Acts as a ribosome collision sensor, splitting the ribosome into its 2 subunits. Detects stalled/collided 70S ribosomes which it binds and splits by an ATP-hydrolysis driven conformational change. Acts upstream of the ribosome quality control system (RQC), a ribosome-associated complex that mediates the extraction of incompletely synthesized nascent chains from stalled ribosomes and their subsequent degradation. Probably generates substrates for RQC.</text>
</comment>
<keyword evidence="3 7" id="KW-0378">Hydrolase</keyword>
<dbReference type="GO" id="GO:0004519">
    <property type="term" value="F:endonuclease activity"/>
    <property type="evidence" value="ECO:0007669"/>
    <property type="project" value="UniProtKB-KW"/>
</dbReference>
<dbReference type="InterPro" id="IPR046893">
    <property type="entry name" value="MSSS"/>
</dbReference>
<proteinExistence type="inferred from homology"/>
<evidence type="ECO:0000256" key="3">
    <source>
        <dbReference type="ARBA" id="ARBA00022801"/>
    </source>
</evidence>
<dbReference type="HAMAP" id="MF_00092">
    <property type="entry name" value="MutS2"/>
    <property type="match status" value="1"/>
</dbReference>
<dbReference type="Pfam" id="PF20297">
    <property type="entry name" value="MSSS"/>
    <property type="match status" value="1"/>
</dbReference>
<dbReference type="PIRSF" id="PIRSF005814">
    <property type="entry name" value="MutS_YshD"/>
    <property type="match status" value="1"/>
</dbReference>
<keyword evidence="7" id="KW-0540">Nuclease</keyword>
<dbReference type="InterPro" id="IPR005747">
    <property type="entry name" value="MutS2"/>
</dbReference>
<dbReference type="NCBIfam" id="TIGR01069">
    <property type="entry name" value="mutS2"/>
    <property type="match status" value="1"/>
</dbReference>
<dbReference type="SUPFAM" id="SSF160443">
    <property type="entry name" value="SMR domain-like"/>
    <property type="match status" value="1"/>
</dbReference>
<dbReference type="PANTHER" id="PTHR48466">
    <property type="entry name" value="OS10G0509000 PROTEIN-RELATED"/>
    <property type="match status" value="1"/>
</dbReference>
<evidence type="ECO:0000256" key="8">
    <source>
        <dbReference type="SAM" id="Coils"/>
    </source>
</evidence>
<dbReference type="EMBL" id="CP115667">
    <property type="protein sequence ID" value="WBW50397.1"/>
    <property type="molecule type" value="Genomic_DNA"/>
</dbReference>
<comment type="similarity">
    <text evidence="7">Belongs to the DNA mismatch repair MutS family. MutS2 subfamily.</text>
</comment>
<feature type="coiled-coil region" evidence="8">
    <location>
        <begin position="233"/>
        <end position="264"/>
    </location>
</feature>
<keyword evidence="5 7" id="KW-0694">RNA-binding</keyword>
<dbReference type="Gene3D" id="3.40.50.300">
    <property type="entry name" value="P-loop containing nucleotide triphosphate hydrolases"/>
    <property type="match status" value="1"/>
</dbReference>
<dbReference type="InterPro" id="IPR000432">
    <property type="entry name" value="DNA_mismatch_repair_MutS_C"/>
</dbReference>
<keyword evidence="1 7" id="KW-0699">rRNA-binding</keyword>
<keyword evidence="6 7" id="KW-0238">DNA-binding</keyword>
<evidence type="ECO:0000256" key="2">
    <source>
        <dbReference type="ARBA" id="ARBA00022741"/>
    </source>
</evidence>
<dbReference type="PROSITE" id="PS00486">
    <property type="entry name" value="DNA_MISMATCH_REPAIR_2"/>
    <property type="match status" value="1"/>
</dbReference>
<dbReference type="EC" id="3.1.-.-" evidence="7"/>
<dbReference type="SUPFAM" id="SSF48334">
    <property type="entry name" value="DNA repair protein MutS, domain III"/>
    <property type="match status" value="1"/>
</dbReference>
<dbReference type="InterPro" id="IPR036187">
    <property type="entry name" value="DNA_mismatch_repair_MutS_sf"/>
</dbReference>
<keyword evidence="7 10" id="KW-0255">Endonuclease</keyword>
<dbReference type="InterPro" id="IPR007696">
    <property type="entry name" value="DNA_mismatch_repair_MutS_core"/>
</dbReference>
<keyword evidence="2 7" id="KW-0547">Nucleotide-binding</keyword>
<dbReference type="InterPro" id="IPR002625">
    <property type="entry name" value="Smr_dom"/>
</dbReference>
<dbReference type="SMART" id="SM00463">
    <property type="entry name" value="SMR"/>
    <property type="match status" value="1"/>
</dbReference>
<dbReference type="InterPro" id="IPR036063">
    <property type="entry name" value="Smr_dom_sf"/>
</dbReference>
<evidence type="ECO:0000313" key="10">
    <source>
        <dbReference type="EMBL" id="WBW50397.1"/>
    </source>
</evidence>
<name>A0ABY7QUJ6_9FIRM</name>
<evidence type="ECO:0000313" key="11">
    <source>
        <dbReference type="Proteomes" id="UP001210339"/>
    </source>
</evidence>
<dbReference type="PANTHER" id="PTHR48466:SF2">
    <property type="entry name" value="OS10G0509000 PROTEIN"/>
    <property type="match status" value="1"/>
</dbReference>
<protein>
    <recommendedName>
        <fullName evidence="7">Endonuclease MutS2</fullName>
        <ecNumber evidence="7">3.1.-.-</ecNumber>
    </recommendedName>
    <alternativeName>
        <fullName evidence="7">Ribosome-associated protein quality control-upstream factor</fullName>
        <shortName evidence="7">RQC-upstream factor</shortName>
        <shortName evidence="7">RqcU</shortName>
        <ecNumber evidence="7">3.6.4.-</ecNumber>
    </alternativeName>
</protein>
<dbReference type="PROSITE" id="PS50828">
    <property type="entry name" value="SMR"/>
    <property type="match status" value="1"/>
</dbReference>
<feature type="domain" description="Smr" evidence="9">
    <location>
        <begin position="712"/>
        <end position="787"/>
    </location>
</feature>
<keyword evidence="11" id="KW-1185">Reference proteome</keyword>
<evidence type="ECO:0000256" key="7">
    <source>
        <dbReference type="HAMAP-Rule" id="MF_00092"/>
    </source>
</evidence>
<dbReference type="Pfam" id="PF01713">
    <property type="entry name" value="Smr"/>
    <property type="match status" value="1"/>
</dbReference>
<dbReference type="Pfam" id="PF00488">
    <property type="entry name" value="MutS_V"/>
    <property type="match status" value="1"/>
</dbReference>
<dbReference type="EC" id="3.6.4.-" evidence="7"/>
<accession>A0ABY7QUJ6</accession>
<keyword evidence="4 7" id="KW-0067">ATP-binding</keyword>
<evidence type="ECO:0000256" key="1">
    <source>
        <dbReference type="ARBA" id="ARBA00022730"/>
    </source>
</evidence>
<comment type="subunit">
    <text evidence="7">Homodimer. Binds to stalled ribosomes, contacting rRNA.</text>
</comment>
<dbReference type="InterPro" id="IPR045076">
    <property type="entry name" value="MutS"/>
</dbReference>
<gene>
    <name evidence="7" type="primary">mutS2</name>
    <name evidence="7" type="synonym">rqcU</name>
    <name evidence="10" type="ORF">O6R05_02320</name>
</gene>
<dbReference type="InterPro" id="IPR027417">
    <property type="entry name" value="P-loop_NTPase"/>
</dbReference>
<feature type="binding site" evidence="7">
    <location>
        <begin position="334"/>
        <end position="341"/>
    </location>
    <ligand>
        <name>ATP</name>
        <dbReference type="ChEBI" id="CHEBI:30616"/>
    </ligand>
</feature>
<dbReference type="SUPFAM" id="SSF52540">
    <property type="entry name" value="P-loop containing nucleoside triphosphate hydrolases"/>
    <property type="match status" value="1"/>
</dbReference>